<proteinExistence type="predicted"/>
<dbReference type="RefSeq" id="WP_132069717.1">
    <property type="nucleotide sequence ID" value="NZ_SMLH01000002.1"/>
</dbReference>
<protein>
    <recommendedName>
        <fullName evidence="3">pEK499-p136 HEPN domain-containing protein</fullName>
    </recommendedName>
</protein>
<evidence type="ECO:0008006" key="3">
    <source>
        <dbReference type="Google" id="ProtNLM"/>
    </source>
</evidence>
<gene>
    <name evidence="1" type="ORF">E0I61_04530</name>
</gene>
<dbReference type="EMBL" id="SMLH01000002">
    <property type="protein sequence ID" value="TDE30263.1"/>
    <property type="molecule type" value="Genomic_DNA"/>
</dbReference>
<comment type="caution">
    <text evidence="1">The sequence shown here is derived from an EMBL/GenBank/DDBJ whole genome shotgun (WGS) entry which is preliminary data.</text>
</comment>
<evidence type="ECO:0000313" key="1">
    <source>
        <dbReference type="EMBL" id="TDE30263.1"/>
    </source>
</evidence>
<name>A0ABY2DSM9_9FLAO</name>
<accession>A0ABY2DSM9</accession>
<dbReference type="Proteomes" id="UP000294685">
    <property type="component" value="Unassembled WGS sequence"/>
</dbReference>
<organism evidence="1 2">
    <name type="scientific">Flavobacterium ranwuense</name>
    <dbReference type="NCBI Taxonomy" id="2541725"/>
    <lineage>
        <taxon>Bacteria</taxon>
        <taxon>Pseudomonadati</taxon>
        <taxon>Bacteroidota</taxon>
        <taxon>Flavobacteriia</taxon>
        <taxon>Flavobacteriales</taxon>
        <taxon>Flavobacteriaceae</taxon>
        <taxon>Flavobacterium</taxon>
    </lineage>
</organism>
<reference evidence="1 2" key="1">
    <citation type="submission" date="2019-03" db="EMBL/GenBank/DDBJ databases">
        <title>Novel species of Flavobacterium.</title>
        <authorList>
            <person name="Liu Q."/>
            <person name="Xin Y.-H."/>
        </authorList>
    </citation>
    <scope>NUCLEOTIDE SEQUENCE [LARGE SCALE GENOMIC DNA]</scope>
    <source>
        <strain evidence="1 2">LB2P22</strain>
    </source>
</reference>
<sequence>MIKDRDTNFREHSIFLSEIAQNILDGNDRFLLIPGVREIIALYLLIPYTTNDQLDSGMPSQMPKLDLSEEFINGVNLRNLRDTICHSFVTVEESSKDRLGRIIIDDRAQMTRKTHNEQESKALGVFLEIPQAHKKLKELHSKIIISIK</sequence>
<keyword evidence="2" id="KW-1185">Reference proteome</keyword>
<evidence type="ECO:0000313" key="2">
    <source>
        <dbReference type="Proteomes" id="UP000294685"/>
    </source>
</evidence>